<reference evidence="11 12" key="1">
    <citation type="submission" date="2022-05" db="EMBL/GenBank/DDBJ databases">
        <authorList>
            <consortium name="Genoscope - CEA"/>
            <person name="William W."/>
        </authorList>
    </citation>
    <scope>NUCLEOTIDE SEQUENCE [LARGE SCALE GENOMIC DNA]</scope>
</reference>
<dbReference type="PANTHER" id="PTHR15952">
    <property type="entry name" value="EXPORTIN-T/LOS1"/>
    <property type="match status" value="1"/>
</dbReference>
<dbReference type="InterPro" id="IPR013598">
    <property type="entry name" value="Exportin-1/Importin-b-like"/>
</dbReference>
<evidence type="ECO:0000256" key="2">
    <source>
        <dbReference type="ARBA" id="ARBA00018928"/>
    </source>
</evidence>
<comment type="caution">
    <text evidence="11">The sequence shown here is derived from an EMBL/GenBank/DDBJ whole genome shotgun (WGS) entry which is preliminary data.</text>
</comment>
<comment type="similarity">
    <text evidence="9">Belongs to the exportin family.</text>
</comment>
<evidence type="ECO:0000256" key="7">
    <source>
        <dbReference type="ARBA" id="ARBA00029784"/>
    </source>
</evidence>
<keyword evidence="5 9" id="KW-0694">RNA-binding</keyword>
<feature type="domain" description="Exportin-1/Importin-beta-like" evidence="10">
    <location>
        <begin position="1"/>
        <end position="60"/>
    </location>
</feature>
<sequence length="89" mass="10549">MYLRILKAIDEEVVDRDVIRSQQEVERNTNIKDHIWDTCIKELVDSWFQILVEAQKKGFSAVSNDMNRVYKLKELRFLADKLLVILIVV</sequence>
<comment type="function">
    <text evidence="9">tRNA nucleus export receptor which facilitates tRNA translocation across the nuclear pore complex.</text>
</comment>
<evidence type="ECO:0000256" key="3">
    <source>
        <dbReference type="ARBA" id="ARBA00022490"/>
    </source>
</evidence>
<evidence type="ECO:0000256" key="6">
    <source>
        <dbReference type="ARBA" id="ARBA00023242"/>
    </source>
</evidence>
<keyword evidence="12" id="KW-1185">Reference proteome</keyword>
<evidence type="ECO:0000256" key="9">
    <source>
        <dbReference type="RuleBase" id="RU366037"/>
    </source>
</evidence>
<dbReference type="InterPro" id="IPR040017">
    <property type="entry name" value="XPOT"/>
</dbReference>
<keyword evidence="9" id="KW-0813">Transport</keyword>
<evidence type="ECO:0000256" key="5">
    <source>
        <dbReference type="ARBA" id="ARBA00022884"/>
    </source>
</evidence>
<feature type="non-terminal residue" evidence="11">
    <location>
        <position position="89"/>
    </location>
</feature>
<organism evidence="11 12">
    <name type="scientific">Porites lobata</name>
    <dbReference type="NCBI Taxonomy" id="104759"/>
    <lineage>
        <taxon>Eukaryota</taxon>
        <taxon>Metazoa</taxon>
        <taxon>Cnidaria</taxon>
        <taxon>Anthozoa</taxon>
        <taxon>Hexacorallia</taxon>
        <taxon>Scleractinia</taxon>
        <taxon>Fungiina</taxon>
        <taxon>Poritidae</taxon>
        <taxon>Porites</taxon>
    </lineage>
</organism>
<gene>
    <name evidence="11" type="ORF">PLOB_00010586</name>
</gene>
<dbReference type="PANTHER" id="PTHR15952:SF11">
    <property type="entry name" value="EXPORTIN-T"/>
    <property type="match status" value="1"/>
</dbReference>
<evidence type="ECO:0000259" key="10">
    <source>
        <dbReference type="Pfam" id="PF08389"/>
    </source>
</evidence>
<proteinExistence type="inferred from homology"/>
<name>A0ABN8QX22_9CNID</name>
<dbReference type="InterPro" id="IPR011989">
    <property type="entry name" value="ARM-like"/>
</dbReference>
<evidence type="ECO:0000256" key="8">
    <source>
        <dbReference type="ARBA" id="ARBA00032199"/>
    </source>
</evidence>
<protein>
    <recommendedName>
        <fullName evidence="2 9">Exportin-T</fullName>
    </recommendedName>
    <alternativeName>
        <fullName evidence="7 9">Exportin(tRNA)</fullName>
    </alternativeName>
    <alternativeName>
        <fullName evidence="8 9">tRNA exportin</fullName>
    </alternativeName>
</protein>
<keyword evidence="6 9" id="KW-0539">Nucleus</keyword>
<evidence type="ECO:0000256" key="1">
    <source>
        <dbReference type="ARBA" id="ARBA00004496"/>
    </source>
</evidence>
<evidence type="ECO:0000256" key="4">
    <source>
        <dbReference type="ARBA" id="ARBA00022555"/>
    </source>
</evidence>
<dbReference type="Gene3D" id="1.25.10.10">
    <property type="entry name" value="Leucine-rich Repeat Variant"/>
    <property type="match status" value="1"/>
</dbReference>
<dbReference type="Pfam" id="PF08389">
    <property type="entry name" value="Xpo1"/>
    <property type="match status" value="1"/>
</dbReference>
<keyword evidence="4 9" id="KW-0820">tRNA-binding</keyword>
<dbReference type="EMBL" id="CALNXK010000154">
    <property type="protein sequence ID" value="CAH3170241.1"/>
    <property type="molecule type" value="Genomic_DNA"/>
</dbReference>
<evidence type="ECO:0000313" key="11">
    <source>
        <dbReference type="EMBL" id="CAH3170241.1"/>
    </source>
</evidence>
<comment type="subcellular location">
    <subcellularLocation>
        <location evidence="1 9">Cytoplasm</location>
    </subcellularLocation>
    <subcellularLocation>
        <location evidence="9">Nucleus</location>
    </subcellularLocation>
    <text evidence="9">Shuttles between the nucleus and the cytoplasm.</text>
</comment>
<evidence type="ECO:0000313" key="12">
    <source>
        <dbReference type="Proteomes" id="UP001159405"/>
    </source>
</evidence>
<dbReference type="Proteomes" id="UP001159405">
    <property type="component" value="Unassembled WGS sequence"/>
</dbReference>
<keyword evidence="3 9" id="KW-0963">Cytoplasm</keyword>
<accession>A0ABN8QX22</accession>